<gene>
    <name evidence="1" type="ORF">HINF_LOCUS64223</name>
</gene>
<organism evidence="1 2">
    <name type="scientific">Hexamita inflata</name>
    <dbReference type="NCBI Taxonomy" id="28002"/>
    <lineage>
        <taxon>Eukaryota</taxon>
        <taxon>Metamonada</taxon>
        <taxon>Diplomonadida</taxon>
        <taxon>Hexamitidae</taxon>
        <taxon>Hexamitinae</taxon>
        <taxon>Hexamita</taxon>
    </lineage>
</organism>
<dbReference type="Proteomes" id="UP001642409">
    <property type="component" value="Unassembled WGS sequence"/>
</dbReference>
<dbReference type="EMBL" id="CAXDID020000409">
    <property type="protein sequence ID" value="CAL6088633.1"/>
    <property type="molecule type" value="Genomic_DNA"/>
</dbReference>
<accession>A0ABP1LS05</accession>
<protein>
    <submittedName>
        <fullName evidence="1">Hypothetical_protein</fullName>
    </submittedName>
</protein>
<reference evidence="1 2" key="1">
    <citation type="submission" date="2024-07" db="EMBL/GenBank/DDBJ databases">
        <authorList>
            <person name="Akdeniz Z."/>
        </authorList>
    </citation>
    <scope>NUCLEOTIDE SEQUENCE [LARGE SCALE GENOMIC DNA]</scope>
</reference>
<name>A0ABP1LS05_9EUKA</name>
<evidence type="ECO:0000313" key="1">
    <source>
        <dbReference type="EMBL" id="CAL6088633.1"/>
    </source>
</evidence>
<comment type="caution">
    <text evidence="1">The sequence shown here is derived from an EMBL/GenBank/DDBJ whole genome shotgun (WGS) entry which is preliminary data.</text>
</comment>
<proteinExistence type="predicted"/>
<keyword evidence="2" id="KW-1185">Reference proteome</keyword>
<evidence type="ECO:0000313" key="2">
    <source>
        <dbReference type="Proteomes" id="UP001642409"/>
    </source>
</evidence>
<sequence length="178" mass="20812">MYDLLSFTPGDCRYFIKLETQYQKKHELFLVRQQKNINQIKFSYITRKAQQKVSCIQLTLRQIFSYNQYNSHYTRFSPNLVTHLSDVESQSDQYSFSQLQQQLLKPHTTKQLGEPVRDLKQKPKSKIIQRPANDSHTFNAKTHPAIYSSSLPTNNAKPSKAVFLNIYFIFVLSGMVVL</sequence>